<organism evidence="15 16">
    <name type="scientific">Gluconacetobacter tumulisoli</name>
    <dbReference type="NCBI Taxonomy" id="1286189"/>
    <lineage>
        <taxon>Bacteria</taxon>
        <taxon>Pseudomonadati</taxon>
        <taxon>Pseudomonadota</taxon>
        <taxon>Alphaproteobacteria</taxon>
        <taxon>Acetobacterales</taxon>
        <taxon>Acetobacteraceae</taxon>
        <taxon>Gluconacetobacter</taxon>
    </lineage>
</organism>
<evidence type="ECO:0000256" key="6">
    <source>
        <dbReference type="ARBA" id="ARBA00022729"/>
    </source>
</evidence>
<dbReference type="GO" id="GO:0009279">
    <property type="term" value="C:cell outer membrane"/>
    <property type="evidence" value="ECO:0007669"/>
    <property type="project" value="UniProtKB-SubCell"/>
</dbReference>
<evidence type="ECO:0000256" key="4">
    <source>
        <dbReference type="ARBA" id="ARBA00022496"/>
    </source>
</evidence>
<evidence type="ECO:0000256" key="12">
    <source>
        <dbReference type="RuleBase" id="RU003357"/>
    </source>
</evidence>
<evidence type="ECO:0000256" key="11">
    <source>
        <dbReference type="ARBA" id="ARBA00023237"/>
    </source>
</evidence>
<keyword evidence="15" id="KW-0675">Receptor</keyword>
<keyword evidence="8" id="KW-0406">Ion transport</keyword>
<keyword evidence="9 12" id="KW-0798">TonB box</keyword>
<evidence type="ECO:0000256" key="7">
    <source>
        <dbReference type="ARBA" id="ARBA00023004"/>
    </source>
</evidence>
<keyword evidence="4" id="KW-0410">Iron transport</keyword>
<keyword evidence="6" id="KW-0732">Signal</keyword>
<proteinExistence type="inferred from homology"/>
<keyword evidence="7" id="KW-0408">Iron</keyword>
<sequence length="766" mass="85358">MASSPWAAAAEAVSGPVQKKTSNAKATVARAGAARTLPPAAAAEDIQVYGGGSTRQMATVTSRELRAAAPGTSAMKILARLPSVNFMSADPFGAYEWSTRITVRGFSQDQLGFTLDDIPLGNMEYDSERGLNVNRSIISENIRSTTVSQGAGSVEMPSSTNLGGTIQFYSSDPRDVAGGTIQQTFGSNSTFRTYARADSGKLNSTGTKFFIAYAHSTLNKWKGAGENRYDQFNAKLVQPFGDYTTWSTYFDWSNRKEVDYQDLSMNYIDTLGQRWDNYYPDYAAAYRAAQGIYTHGEDKTNDALDAAYYAGSGLRQDFVGSTTLDTHVGPGMTWRTTAYAIADNGFSTWVTPYNASPNGAPLSMQGRDEGGQRFGIVSNFNWRYKNNNFHTGVWFENNHYIQNRRLYQEPLLGEGQPLSPYHWQNTQDAFLDEWGYVFNTNTFQYHLDDTYHILPNLQLNAGFKSLLVTTRSGILFNNPAFTGQDTLPSGGLTASAAFLPQVGINWKVTRNDELFFDVSKNMSSYAFSGWNQGSPFGVTDPTAFRQQQKNLRPQTAWVFEAGYRMHRKWFDGLLTAYRANFANRLLTIAQGSIINSYATVQNVGGVTMNGLEASGTIHFPQHISWYNSFSWNRATYDNNYSTATGLVNVRGKQEPNVPILMWKSQITYNYKGFSADIDENYEGHRYVDYMNTVAAPHYFITNLGARYDFGKFGFVQNLALQFNVYNLLNQKWIAVVGEEGNPVQGDYQSFMPGAPRQFFGTVSANF</sequence>
<evidence type="ECO:0000256" key="3">
    <source>
        <dbReference type="ARBA" id="ARBA00022452"/>
    </source>
</evidence>
<comment type="caution">
    <text evidence="15">The sequence shown here is derived from an EMBL/GenBank/DDBJ whole genome shotgun (WGS) entry which is preliminary data.</text>
</comment>
<keyword evidence="5" id="KW-0812">Transmembrane</keyword>
<dbReference type="Gene3D" id="2.170.130.10">
    <property type="entry name" value="TonB-dependent receptor, plug domain"/>
    <property type="match status" value="1"/>
</dbReference>
<evidence type="ECO:0000256" key="5">
    <source>
        <dbReference type="ARBA" id="ARBA00022692"/>
    </source>
</evidence>
<feature type="domain" description="TonB-dependent receptor-like beta-barrel" evidence="13">
    <location>
        <begin position="269"/>
        <end position="727"/>
    </location>
</feature>
<dbReference type="Pfam" id="PF00593">
    <property type="entry name" value="TonB_dep_Rec_b-barrel"/>
    <property type="match status" value="1"/>
</dbReference>
<dbReference type="Gene3D" id="2.40.170.20">
    <property type="entry name" value="TonB-dependent receptor, beta-barrel domain"/>
    <property type="match status" value="1"/>
</dbReference>
<evidence type="ECO:0000256" key="2">
    <source>
        <dbReference type="ARBA" id="ARBA00022448"/>
    </source>
</evidence>
<dbReference type="InterPro" id="IPR037066">
    <property type="entry name" value="Plug_dom_sf"/>
</dbReference>
<comment type="subcellular location">
    <subcellularLocation>
        <location evidence="1">Cell outer membrane</location>
        <topology evidence="1">Multi-pass membrane protein</topology>
    </subcellularLocation>
</comment>
<name>A0A7W4K7K3_9PROT</name>
<evidence type="ECO:0000256" key="8">
    <source>
        <dbReference type="ARBA" id="ARBA00023065"/>
    </source>
</evidence>
<dbReference type="SUPFAM" id="SSF56935">
    <property type="entry name" value="Porins"/>
    <property type="match status" value="1"/>
</dbReference>
<dbReference type="Pfam" id="PF07715">
    <property type="entry name" value="Plug"/>
    <property type="match status" value="1"/>
</dbReference>
<dbReference type="InterPro" id="IPR039426">
    <property type="entry name" value="TonB-dep_rcpt-like"/>
</dbReference>
<dbReference type="GO" id="GO:0015344">
    <property type="term" value="F:siderophore uptake transmembrane transporter activity"/>
    <property type="evidence" value="ECO:0007669"/>
    <property type="project" value="TreeGrafter"/>
</dbReference>
<dbReference type="InterPro" id="IPR012910">
    <property type="entry name" value="Plug_dom"/>
</dbReference>
<evidence type="ECO:0000259" key="14">
    <source>
        <dbReference type="Pfam" id="PF07715"/>
    </source>
</evidence>
<evidence type="ECO:0000313" key="15">
    <source>
        <dbReference type="EMBL" id="MBB2201838.1"/>
    </source>
</evidence>
<evidence type="ECO:0000256" key="10">
    <source>
        <dbReference type="ARBA" id="ARBA00023136"/>
    </source>
</evidence>
<dbReference type="Proteomes" id="UP000578030">
    <property type="component" value="Unassembled WGS sequence"/>
</dbReference>
<keyword evidence="11" id="KW-0998">Cell outer membrane</keyword>
<dbReference type="AlphaFoldDB" id="A0A7W4K7K3"/>
<accession>A0A7W4K7K3</accession>
<gene>
    <name evidence="15" type="ORF">HLH28_09655</name>
</gene>
<keyword evidence="2" id="KW-0813">Transport</keyword>
<dbReference type="PANTHER" id="PTHR32552:SF89">
    <property type="entry name" value="CATECHOLATE SIDEROPHORE RECEPTOR FIU"/>
    <property type="match status" value="1"/>
</dbReference>
<keyword evidence="3" id="KW-1134">Transmembrane beta strand</keyword>
<keyword evidence="10 12" id="KW-0472">Membrane</keyword>
<evidence type="ECO:0000256" key="1">
    <source>
        <dbReference type="ARBA" id="ARBA00004571"/>
    </source>
</evidence>
<evidence type="ECO:0000259" key="13">
    <source>
        <dbReference type="Pfam" id="PF00593"/>
    </source>
</evidence>
<evidence type="ECO:0000256" key="9">
    <source>
        <dbReference type="ARBA" id="ARBA00023077"/>
    </source>
</evidence>
<dbReference type="InterPro" id="IPR000531">
    <property type="entry name" value="Beta-barrel_TonB"/>
</dbReference>
<comment type="similarity">
    <text evidence="12">Belongs to the TonB-dependent receptor family.</text>
</comment>
<protein>
    <submittedName>
        <fullName evidence="15">TonB-dependent receptor</fullName>
    </submittedName>
</protein>
<dbReference type="PANTHER" id="PTHR32552">
    <property type="entry name" value="FERRICHROME IRON RECEPTOR-RELATED"/>
    <property type="match status" value="1"/>
</dbReference>
<dbReference type="InterPro" id="IPR036942">
    <property type="entry name" value="Beta-barrel_TonB_sf"/>
</dbReference>
<feature type="domain" description="TonB-dependent receptor plug" evidence="14">
    <location>
        <begin position="56"/>
        <end position="164"/>
    </location>
</feature>
<reference evidence="15 16" key="1">
    <citation type="submission" date="2020-04" db="EMBL/GenBank/DDBJ databases">
        <title>Description of novel Gluconacetobacter.</title>
        <authorList>
            <person name="Sombolestani A."/>
        </authorList>
    </citation>
    <scope>NUCLEOTIDE SEQUENCE [LARGE SCALE GENOMIC DNA]</scope>
    <source>
        <strain evidence="15 16">LMG 27802</strain>
    </source>
</reference>
<keyword evidence="16" id="KW-1185">Reference proteome</keyword>
<evidence type="ECO:0000313" key="16">
    <source>
        <dbReference type="Proteomes" id="UP000578030"/>
    </source>
</evidence>
<dbReference type="EMBL" id="JABEQM010000006">
    <property type="protein sequence ID" value="MBB2201838.1"/>
    <property type="molecule type" value="Genomic_DNA"/>
</dbReference>
<dbReference type="RefSeq" id="WP_182958207.1">
    <property type="nucleotide sequence ID" value="NZ_JABEQM010000006.1"/>
</dbReference>